<keyword evidence="4" id="KW-1185">Reference proteome</keyword>
<sequence>MSLKGPIIAIEDDTDDQFLLKTAISELGIPNRLVFFENGLEALLYLETTQEQPFLILCDINMPVMNGLELRERIDANAYLKKKAIPFVFLSTADNPQIVDAAYNSTIQGFYKKLSNFASYKGQVKIIIDYWQHCLHPNTR</sequence>
<organism evidence="3 4">
    <name type="scientific">Dyadobacter psychrotolerans</name>
    <dbReference type="NCBI Taxonomy" id="2541721"/>
    <lineage>
        <taxon>Bacteria</taxon>
        <taxon>Pseudomonadati</taxon>
        <taxon>Bacteroidota</taxon>
        <taxon>Cytophagia</taxon>
        <taxon>Cytophagales</taxon>
        <taxon>Spirosomataceae</taxon>
        <taxon>Dyadobacter</taxon>
    </lineage>
</organism>
<name>A0A4R5DES8_9BACT</name>
<comment type="caution">
    <text evidence="3">The sequence shown here is derived from an EMBL/GenBank/DDBJ whole genome shotgun (WGS) entry which is preliminary data.</text>
</comment>
<dbReference type="PANTHER" id="PTHR44520:SF2">
    <property type="entry name" value="RESPONSE REGULATOR RCP1"/>
    <property type="match status" value="1"/>
</dbReference>
<reference evidence="3 4" key="1">
    <citation type="submission" date="2019-03" db="EMBL/GenBank/DDBJ databases">
        <title>Dyadobacter AR-3-6 sp. nov., isolated from arctic soil.</title>
        <authorList>
            <person name="Chaudhary D.K."/>
        </authorList>
    </citation>
    <scope>NUCLEOTIDE SEQUENCE [LARGE SCALE GENOMIC DNA]</scope>
    <source>
        <strain evidence="3 4">AR-3-6</strain>
    </source>
</reference>
<dbReference type="PANTHER" id="PTHR44520">
    <property type="entry name" value="RESPONSE REGULATOR RCP1-RELATED"/>
    <property type="match status" value="1"/>
</dbReference>
<dbReference type="InterPro" id="IPR052893">
    <property type="entry name" value="TCS_response_regulator"/>
</dbReference>
<dbReference type="Proteomes" id="UP000294850">
    <property type="component" value="Unassembled WGS sequence"/>
</dbReference>
<feature type="domain" description="Response regulatory" evidence="2">
    <location>
        <begin position="6"/>
        <end position="128"/>
    </location>
</feature>
<dbReference type="Pfam" id="PF00072">
    <property type="entry name" value="Response_reg"/>
    <property type="match status" value="1"/>
</dbReference>
<dbReference type="Gene3D" id="3.40.50.2300">
    <property type="match status" value="1"/>
</dbReference>
<dbReference type="InterPro" id="IPR001789">
    <property type="entry name" value="Sig_transdc_resp-reg_receiver"/>
</dbReference>
<evidence type="ECO:0000313" key="4">
    <source>
        <dbReference type="Proteomes" id="UP000294850"/>
    </source>
</evidence>
<accession>A0A4R5DES8</accession>
<evidence type="ECO:0000256" key="1">
    <source>
        <dbReference type="PROSITE-ProRule" id="PRU00169"/>
    </source>
</evidence>
<dbReference type="InterPro" id="IPR011006">
    <property type="entry name" value="CheY-like_superfamily"/>
</dbReference>
<dbReference type="EMBL" id="SMFL01000016">
    <property type="protein sequence ID" value="TDE10254.1"/>
    <property type="molecule type" value="Genomic_DNA"/>
</dbReference>
<protein>
    <submittedName>
        <fullName evidence="3">Response regulator</fullName>
    </submittedName>
</protein>
<evidence type="ECO:0000313" key="3">
    <source>
        <dbReference type="EMBL" id="TDE10254.1"/>
    </source>
</evidence>
<dbReference type="SUPFAM" id="SSF52172">
    <property type="entry name" value="CheY-like"/>
    <property type="match status" value="1"/>
</dbReference>
<evidence type="ECO:0000259" key="2">
    <source>
        <dbReference type="PROSITE" id="PS50110"/>
    </source>
</evidence>
<dbReference type="SMART" id="SM00448">
    <property type="entry name" value="REC"/>
    <property type="match status" value="1"/>
</dbReference>
<proteinExistence type="predicted"/>
<dbReference type="GO" id="GO:0000160">
    <property type="term" value="P:phosphorelay signal transduction system"/>
    <property type="evidence" value="ECO:0007669"/>
    <property type="project" value="InterPro"/>
</dbReference>
<dbReference type="AlphaFoldDB" id="A0A4R5DES8"/>
<dbReference type="OrthoDB" id="958614at2"/>
<dbReference type="RefSeq" id="WP_131961762.1">
    <property type="nucleotide sequence ID" value="NZ_SMFL01000016.1"/>
</dbReference>
<dbReference type="PROSITE" id="PS50110">
    <property type="entry name" value="RESPONSE_REGULATORY"/>
    <property type="match status" value="1"/>
</dbReference>
<keyword evidence="1" id="KW-0597">Phosphoprotein</keyword>
<gene>
    <name evidence="3" type="ORF">E0F88_28590</name>
</gene>
<feature type="modified residue" description="4-aspartylphosphate" evidence="1">
    <location>
        <position position="59"/>
    </location>
</feature>